<evidence type="ECO:0000313" key="9">
    <source>
        <dbReference type="Proteomes" id="UP000692954"/>
    </source>
</evidence>
<keyword evidence="4 6" id="KW-0472">Membrane</keyword>
<dbReference type="Pfam" id="PF00520">
    <property type="entry name" value="Ion_trans"/>
    <property type="match status" value="1"/>
</dbReference>
<keyword evidence="5" id="KW-0175">Coiled coil</keyword>
<evidence type="ECO:0000256" key="5">
    <source>
        <dbReference type="SAM" id="Coils"/>
    </source>
</evidence>
<feature type="transmembrane region" description="Helical" evidence="6">
    <location>
        <begin position="159"/>
        <end position="177"/>
    </location>
</feature>
<dbReference type="PANTHER" id="PTHR47823:SF9">
    <property type="entry name" value="CHROMOSOME UNDETERMINED SCAFFOLD_10, WHOLE GENOME SHOTGUN SEQUENCE"/>
    <property type="match status" value="1"/>
</dbReference>
<organism evidence="8 9">
    <name type="scientific">Paramecium sonneborni</name>
    <dbReference type="NCBI Taxonomy" id="65129"/>
    <lineage>
        <taxon>Eukaryota</taxon>
        <taxon>Sar</taxon>
        <taxon>Alveolata</taxon>
        <taxon>Ciliophora</taxon>
        <taxon>Intramacronucleata</taxon>
        <taxon>Oligohymenophorea</taxon>
        <taxon>Peniculida</taxon>
        <taxon>Parameciidae</taxon>
        <taxon>Paramecium</taxon>
    </lineage>
</organism>
<evidence type="ECO:0000256" key="6">
    <source>
        <dbReference type="SAM" id="Phobius"/>
    </source>
</evidence>
<dbReference type="GO" id="GO:0016020">
    <property type="term" value="C:membrane"/>
    <property type="evidence" value="ECO:0007669"/>
    <property type="project" value="UniProtKB-SubCell"/>
</dbReference>
<evidence type="ECO:0000256" key="3">
    <source>
        <dbReference type="ARBA" id="ARBA00022989"/>
    </source>
</evidence>
<proteinExistence type="predicted"/>
<evidence type="ECO:0000256" key="2">
    <source>
        <dbReference type="ARBA" id="ARBA00022692"/>
    </source>
</evidence>
<gene>
    <name evidence="8" type="ORF">PSON_ATCC_30995.1.T0200284</name>
</gene>
<evidence type="ECO:0000256" key="4">
    <source>
        <dbReference type="ARBA" id="ARBA00023136"/>
    </source>
</evidence>
<sequence length="776" mass="92521">MQIQQKKAHTLLFTERHSSTNDLISPRGEILKLLSQSPLQKEKQIEKRISKTSLHEIKKSRKIAQEQQMKKLNIQRRLAKQFRKVYLITIFLSIKQQYDKKILNVKFNQKNNKYLLHPNDAFKKFWDIFMFFILIYSSIYIPFAVAFEKDLKVYEITSYFFSIIFCFDLILLTRMCYYDEHNNLVQDQRKIFLNYLNGWFVVDIVTIIPIPYCQLIKVVRIKRIQEIISSSSLNQNKIIEFWFNFIDQKKATLFQILFFSAIGFHYATCLWAMSIQYSGKDIPQYIDAMYWAMQTLSTTGYGDAIPNGLLEYLCAIIGTFCGGMFMSLIIGNSRRILDDMDAESQFYQRVNLIKSLFNQIIILPEYKADMQKFQIINHKQNLSWTLIQSDWFNIIPQDLQNKLLLFVARKELLRISLFKISIPFSLKIIRHISLMKAKAGEFIWLKGDPVEEIYFLIEGQVQYRNQFGKILLEIKNGVIFGEQEYFLRKQFIQVQQQRQHYAMAIQDCYYLIINKQSFFVNLKEFQALQQYLSILALHRLEDMNIQQKQYEMEANKVRLNQQRLELIKQANKIEIRNCFIVSNHDQNIIYETRQSKTEGILDKLLNNKKSKVYLLLDRFRKVVQMIIFANKRLEKKLKKQQGKHHLKRKIKPHQIVPLSVLIKIRQKLIHTQKLKKIALEKKNEFNKIVQALQHCKPYNKSDFKRLSSSESERKKQGYFLNHDPQKELDDFFQQMSTLEKSLALSQWLVREIWKDINNELININKVFESNDLVKNE</sequence>
<feature type="coiled-coil region" evidence="5">
    <location>
        <begin position="540"/>
        <end position="576"/>
    </location>
</feature>
<dbReference type="OrthoDB" id="432483at2759"/>
<evidence type="ECO:0000256" key="1">
    <source>
        <dbReference type="ARBA" id="ARBA00004141"/>
    </source>
</evidence>
<dbReference type="GO" id="GO:0005216">
    <property type="term" value="F:monoatomic ion channel activity"/>
    <property type="evidence" value="ECO:0007669"/>
    <property type="project" value="InterPro"/>
</dbReference>
<dbReference type="Pfam" id="PF00027">
    <property type="entry name" value="cNMP_binding"/>
    <property type="match status" value="1"/>
</dbReference>
<keyword evidence="2 6" id="KW-0812">Transmembrane</keyword>
<feature type="domain" description="Cyclic nucleotide-binding" evidence="7">
    <location>
        <begin position="427"/>
        <end position="518"/>
    </location>
</feature>
<keyword evidence="3 6" id="KW-1133">Transmembrane helix</keyword>
<dbReference type="AlphaFoldDB" id="A0A8S1LC59"/>
<dbReference type="PANTHER" id="PTHR47823">
    <property type="entry name" value="ION_TRANS DOMAIN-CONTAINING PROTEIN"/>
    <property type="match status" value="1"/>
</dbReference>
<dbReference type="CDD" id="cd00038">
    <property type="entry name" value="CAP_ED"/>
    <property type="match status" value="1"/>
</dbReference>
<accession>A0A8S1LC59</accession>
<feature type="transmembrane region" description="Helical" evidence="6">
    <location>
        <begin position="253"/>
        <end position="273"/>
    </location>
</feature>
<protein>
    <recommendedName>
        <fullName evidence="7">Cyclic nucleotide-binding domain-containing protein</fullName>
    </recommendedName>
</protein>
<reference evidence="8" key="1">
    <citation type="submission" date="2021-01" db="EMBL/GenBank/DDBJ databases">
        <authorList>
            <consortium name="Genoscope - CEA"/>
            <person name="William W."/>
        </authorList>
    </citation>
    <scope>NUCLEOTIDE SEQUENCE</scope>
</reference>
<keyword evidence="9" id="KW-1185">Reference proteome</keyword>
<dbReference type="InterPro" id="IPR000595">
    <property type="entry name" value="cNMP-bd_dom"/>
</dbReference>
<evidence type="ECO:0000313" key="8">
    <source>
        <dbReference type="EMBL" id="CAD8065578.1"/>
    </source>
</evidence>
<evidence type="ECO:0000259" key="7">
    <source>
        <dbReference type="PROSITE" id="PS50042"/>
    </source>
</evidence>
<dbReference type="Proteomes" id="UP000692954">
    <property type="component" value="Unassembled WGS sequence"/>
</dbReference>
<feature type="transmembrane region" description="Helical" evidence="6">
    <location>
        <begin position="309"/>
        <end position="330"/>
    </location>
</feature>
<comment type="subcellular location">
    <subcellularLocation>
        <location evidence="1">Membrane</location>
        <topology evidence="1">Multi-pass membrane protein</topology>
    </subcellularLocation>
</comment>
<dbReference type="PROSITE" id="PS50042">
    <property type="entry name" value="CNMP_BINDING_3"/>
    <property type="match status" value="1"/>
</dbReference>
<feature type="transmembrane region" description="Helical" evidence="6">
    <location>
        <begin position="125"/>
        <end position="147"/>
    </location>
</feature>
<name>A0A8S1LC59_9CILI</name>
<dbReference type="EMBL" id="CAJJDN010000020">
    <property type="protein sequence ID" value="CAD8065578.1"/>
    <property type="molecule type" value="Genomic_DNA"/>
</dbReference>
<dbReference type="InterPro" id="IPR005821">
    <property type="entry name" value="Ion_trans_dom"/>
</dbReference>
<comment type="caution">
    <text evidence="8">The sequence shown here is derived from an EMBL/GenBank/DDBJ whole genome shotgun (WGS) entry which is preliminary data.</text>
</comment>